<gene>
    <name evidence="4" type="ORF">Pmar_PMAR011840</name>
</gene>
<dbReference type="PANTHER" id="PTHR19856:SF0">
    <property type="entry name" value="WD REPEAT-CONTAINING PROTEIN 1"/>
    <property type="match status" value="1"/>
</dbReference>
<dbReference type="InterPro" id="IPR015943">
    <property type="entry name" value="WD40/YVTN_repeat-like_dom_sf"/>
</dbReference>
<dbReference type="InParanoid" id="C5LBH0"/>
<evidence type="ECO:0000256" key="1">
    <source>
        <dbReference type="ARBA" id="ARBA00022574"/>
    </source>
</evidence>
<organism evidence="5">
    <name type="scientific">Perkinsus marinus (strain ATCC 50983 / TXsc)</name>
    <dbReference type="NCBI Taxonomy" id="423536"/>
    <lineage>
        <taxon>Eukaryota</taxon>
        <taxon>Sar</taxon>
        <taxon>Alveolata</taxon>
        <taxon>Perkinsozoa</taxon>
        <taxon>Perkinsea</taxon>
        <taxon>Perkinsida</taxon>
        <taxon>Perkinsidae</taxon>
        <taxon>Perkinsus</taxon>
    </lineage>
</organism>
<reference evidence="4 5" key="1">
    <citation type="submission" date="2008-07" db="EMBL/GenBank/DDBJ databases">
        <authorList>
            <person name="El-Sayed N."/>
            <person name="Caler E."/>
            <person name="Inman J."/>
            <person name="Amedeo P."/>
            <person name="Hass B."/>
            <person name="Wortman J."/>
        </authorList>
    </citation>
    <scope>NUCLEOTIDE SEQUENCE [LARGE SCALE GENOMIC DNA]</scope>
    <source>
        <strain evidence="5">ATCC 50983 / TXsc</strain>
    </source>
</reference>
<dbReference type="AlphaFoldDB" id="C5LBH0"/>
<keyword evidence="2" id="KW-0677">Repeat</keyword>
<dbReference type="Proteomes" id="UP000007800">
    <property type="component" value="Unassembled WGS sequence"/>
</dbReference>
<dbReference type="SUPFAM" id="SSF50978">
    <property type="entry name" value="WD40 repeat-like"/>
    <property type="match status" value="1"/>
</dbReference>
<evidence type="ECO:0000256" key="3">
    <source>
        <dbReference type="PROSITE-ProRule" id="PRU00221"/>
    </source>
</evidence>
<dbReference type="GeneID" id="9043221"/>
<sequence length="411" mass="44543">MAPSAFPQRNCGKTLSRNFDVIVSLAAASTFTSSLPFDLCNELWSFLEPSPTLLKTNQPEAYFRSGDSVSISFEYNNLIISRSPCVVGLRQLGQFPEFAWKTNCEVLSACGVQNGLVVSLSNSRLLLLEYKTPQPVNLRDQLALEASLGRCIPKVASEKGKLLYLSDRDNKRIIRADLVNGEVLRYPSGNNVILRNFHDSADVFMYTAHAGKRVQAVAISPNGHWVASGDNSGILRVWGSRGDHADKGEFRLWNGDIRGICWSPDNQRIAVCGSGREVSAACIMWDTGNKVETDIGSYGKGRHTNFVQGATFTPSGDLLLTCGSDGLVNVYEGLTGDFLYAFPKLPSTAFSLACPDDNTVVVAYADKHVAGKDAVITTCLDGRLLKWSVPDGNLIETLTGSSGRVGRASSS</sequence>
<protein>
    <submittedName>
        <fullName evidence="4">Uncharacterized protein</fullName>
    </submittedName>
</protein>
<keyword evidence="1 3" id="KW-0853">WD repeat</keyword>
<feature type="repeat" description="WD" evidence="3">
    <location>
        <begin position="300"/>
        <end position="332"/>
    </location>
</feature>
<keyword evidence="5" id="KW-1185">Reference proteome</keyword>
<dbReference type="Pfam" id="PF00400">
    <property type="entry name" value="WD40"/>
    <property type="match status" value="3"/>
</dbReference>
<proteinExistence type="predicted"/>
<dbReference type="InterPro" id="IPR001680">
    <property type="entry name" value="WD40_rpt"/>
</dbReference>
<dbReference type="EMBL" id="GG680918">
    <property type="protein sequence ID" value="EER05791.1"/>
    <property type="molecule type" value="Genomic_DNA"/>
</dbReference>
<dbReference type="GO" id="GO:0051015">
    <property type="term" value="F:actin filament binding"/>
    <property type="evidence" value="ECO:0007669"/>
    <property type="project" value="TreeGrafter"/>
</dbReference>
<evidence type="ECO:0000313" key="4">
    <source>
        <dbReference type="EMBL" id="EER05791.1"/>
    </source>
</evidence>
<dbReference type="RefSeq" id="XP_002773975.1">
    <property type="nucleotide sequence ID" value="XM_002773929.1"/>
</dbReference>
<accession>C5LBH0</accession>
<evidence type="ECO:0000256" key="2">
    <source>
        <dbReference type="ARBA" id="ARBA00022737"/>
    </source>
</evidence>
<dbReference type="OrthoDB" id="2306at2759"/>
<name>C5LBH0_PERM5</name>
<dbReference type="InterPro" id="IPR036322">
    <property type="entry name" value="WD40_repeat_dom_sf"/>
</dbReference>
<dbReference type="GO" id="GO:0030864">
    <property type="term" value="C:cortical actin cytoskeleton"/>
    <property type="evidence" value="ECO:0007669"/>
    <property type="project" value="TreeGrafter"/>
</dbReference>
<dbReference type="SMART" id="SM00320">
    <property type="entry name" value="WD40"/>
    <property type="match status" value="3"/>
</dbReference>
<dbReference type="PROSITE" id="PS50082">
    <property type="entry name" value="WD_REPEATS_2"/>
    <property type="match status" value="1"/>
</dbReference>
<dbReference type="GO" id="GO:0030042">
    <property type="term" value="P:actin filament depolymerization"/>
    <property type="evidence" value="ECO:0007669"/>
    <property type="project" value="TreeGrafter"/>
</dbReference>
<dbReference type="PANTHER" id="PTHR19856">
    <property type="entry name" value="WD-REPEATCONTAINING PROTEIN WDR1"/>
    <property type="match status" value="1"/>
</dbReference>
<dbReference type="Gene3D" id="2.130.10.10">
    <property type="entry name" value="YVTN repeat-like/Quinoprotein amine dehydrogenase"/>
    <property type="match status" value="2"/>
</dbReference>
<evidence type="ECO:0000313" key="5">
    <source>
        <dbReference type="Proteomes" id="UP000007800"/>
    </source>
</evidence>